<name>A0A224Y0F1_9HEMI</name>
<dbReference type="EMBL" id="GFTR01002034">
    <property type="protein sequence ID" value="JAW14392.1"/>
    <property type="molecule type" value="Transcribed_RNA"/>
</dbReference>
<keyword evidence="1" id="KW-0732">Signal</keyword>
<organism evidence="2">
    <name type="scientific">Panstrongylus lignarius</name>
    <dbReference type="NCBI Taxonomy" id="156445"/>
    <lineage>
        <taxon>Eukaryota</taxon>
        <taxon>Metazoa</taxon>
        <taxon>Ecdysozoa</taxon>
        <taxon>Arthropoda</taxon>
        <taxon>Hexapoda</taxon>
        <taxon>Insecta</taxon>
        <taxon>Pterygota</taxon>
        <taxon>Neoptera</taxon>
        <taxon>Paraneoptera</taxon>
        <taxon>Hemiptera</taxon>
        <taxon>Heteroptera</taxon>
        <taxon>Panheteroptera</taxon>
        <taxon>Cimicomorpha</taxon>
        <taxon>Reduviidae</taxon>
        <taxon>Triatominae</taxon>
        <taxon>Panstrongylus</taxon>
    </lineage>
</organism>
<proteinExistence type="predicted"/>
<evidence type="ECO:0000313" key="2">
    <source>
        <dbReference type="EMBL" id="JAW14392.1"/>
    </source>
</evidence>
<dbReference type="AlphaFoldDB" id="A0A224Y0F1"/>
<feature type="chain" id="PRO_5013347664" evidence="1">
    <location>
        <begin position="18"/>
        <end position="121"/>
    </location>
</feature>
<reference evidence="2" key="1">
    <citation type="journal article" date="2018" name="PLoS Negl. Trop. Dis.">
        <title>An insight into the salivary gland and fat body transcriptome of Panstrongylus lignarius (Hemiptera: Heteroptera), the main vector of Chagas disease in Peru.</title>
        <authorList>
            <person name="Nevoa J.C."/>
            <person name="Mendes M.T."/>
            <person name="da Silva M.V."/>
            <person name="Soares S.C."/>
            <person name="Oliveira C.J.F."/>
            <person name="Ribeiro J.M.C."/>
        </authorList>
    </citation>
    <scope>NUCLEOTIDE SEQUENCE</scope>
</reference>
<protein>
    <submittedName>
        <fullName evidence="2">Putative secreted protein</fullName>
    </submittedName>
</protein>
<feature type="signal peptide" evidence="1">
    <location>
        <begin position="1"/>
        <end position="17"/>
    </location>
</feature>
<sequence>MHTTSTIILLLIGYATANTILCKSTSDIIISKGDGCISRCSCTDGKIICTEECAFKEVVQSALDEQPGSSLCKRNGAKIVPLGDECNNVCFCSNGEIKLCTSFICKSAGHYSNKREISAIN</sequence>
<evidence type="ECO:0000256" key="1">
    <source>
        <dbReference type="SAM" id="SignalP"/>
    </source>
</evidence>
<accession>A0A224Y0F1</accession>